<evidence type="ECO:0000313" key="3">
    <source>
        <dbReference type="Proteomes" id="UP000075670"/>
    </source>
</evidence>
<accession>A0A151AW74</accession>
<dbReference type="Proteomes" id="UP000075670">
    <property type="component" value="Unassembled WGS sequence"/>
</dbReference>
<dbReference type="PANTHER" id="PTHR42842:SF3">
    <property type="entry name" value="FAD_NAD(P)-BINDING OXIDOREDUCTASE FAMILY PROTEIN"/>
    <property type="match status" value="1"/>
</dbReference>
<evidence type="ECO:0000259" key="1">
    <source>
        <dbReference type="Pfam" id="PF21688"/>
    </source>
</evidence>
<dbReference type="InterPro" id="IPR036188">
    <property type="entry name" value="FAD/NAD-bd_sf"/>
</dbReference>
<keyword evidence="3" id="KW-1185">Reference proteome</keyword>
<protein>
    <recommendedName>
        <fullName evidence="1">FAD-dependent protein C-terminal domain-containing protein</fullName>
    </recommendedName>
</protein>
<dbReference type="InterPro" id="IPR049516">
    <property type="entry name" value="FAD-depend_C"/>
</dbReference>
<dbReference type="PIRSF" id="PIRSF038984">
    <property type="entry name" value="FAD_binding_protein"/>
    <property type="match status" value="1"/>
</dbReference>
<organism evidence="2 3">
    <name type="scientific">Moorella mulderi DSM 14980</name>
    <dbReference type="NCBI Taxonomy" id="1122241"/>
    <lineage>
        <taxon>Bacteria</taxon>
        <taxon>Bacillati</taxon>
        <taxon>Bacillota</taxon>
        <taxon>Clostridia</taxon>
        <taxon>Neomoorellales</taxon>
        <taxon>Neomoorellaceae</taxon>
        <taxon>Neomoorella</taxon>
    </lineage>
</organism>
<dbReference type="PATRIC" id="fig|1122241.3.peg.2070"/>
<proteinExistence type="predicted"/>
<dbReference type="EMBL" id="LTBC01000007">
    <property type="protein sequence ID" value="KYH31800.1"/>
    <property type="molecule type" value="Genomic_DNA"/>
</dbReference>
<dbReference type="SUPFAM" id="SSF51905">
    <property type="entry name" value="FAD/NAD(P)-binding domain"/>
    <property type="match status" value="1"/>
</dbReference>
<dbReference type="InterPro" id="IPR028348">
    <property type="entry name" value="FAD-binding_protein"/>
</dbReference>
<dbReference type="Gene3D" id="3.50.50.60">
    <property type="entry name" value="FAD/NAD(P)-binding domain"/>
    <property type="match status" value="2"/>
</dbReference>
<sequence length="532" mass="58252">MLRVTGIKIPVTDKVADLQAALLQKLGIPARDLHGFTIYRQSLDARSREMIYWVYTLDARVKNESRLLKKHAGDKTISRAAYPVYRPVKPGREKLPHRPVIIGTGPAGLFAGLLLARTGYRPVLLERGADVDTRTRVVARFWQEGHLDPGCNVQFGEGGAGTFSDGKLTTLINDHRCRFVLEEFVRFGAPEEILYYYRPHIGTDILRLVVKNMRNEITRLGGEVRFNNHVTDIQIGDNRLQGLVINGTEKLPATVAILACGHSARDTFALLVERGIKAGPKPFSIGVRIEHPQELINVAQYKKFAGVEGLGPADYKLAYHAPDGRSAYTFCMCPGGTVVAAASEPGGVVTNGMSTYARDGENANSALLVGVTPEDFGDEHPLAGVEFQRRWERLAFRLGGENYHAPVQLVGDFLAGRPSEQLGQVRPTYRPGVTLQDLKKCLPAYVVATLREAITVFDRKVYGFALPEAVLTGVETRSSSPVRIWRDENYEASTGGLYPAGEGAGYAGGIVSAAVDGLKVAEAIISRYRPLE</sequence>
<dbReference type="Pfam" id="PF21688">
    <property type="entry name" value="FAD-depend_C"/>
    <property type="match status" value="1"/>
</dbReference>
<evidence type="ECO:0000313" key="2">
    <source>
        <dbReference type="EMBL" id="KYH31800.1"/>
    </source>
</evidence>
<reference evidence="2 3" key="1">
    <citation type="submission" date="2016-02" db="EMBL/GenBank/DDBJ databases">
        <title>Genome sequence of Moorella mulderi DSM 14980.</title>
        <authorList>
            <person name="Poehlein A."/>
            <person name="Daniel R."/>
        </authorList>
    </citation>
    <scope>NUCLEOTIDE SEQUENCE [LARGE SCALE GENOMIC DNA]</scope>
    <source>
        <strain evidence="2 3">DSM 14980</strain>
    </source>
</reference>
<name>A0A151AW74_9FIRM</name>
<comment type="caution">
    <text evidence="2">The sequence shown here is derived from an EMBL/GenBank/DDBJ whole genome shotgun (WGS) entry which is preliminary data.</text>
</comment>
<dbReference type="OrthoDB" id="9762921at2"/>
<dbReference type="Gene3D" id="3.30.70.2700">
    <property type="match status" value="1"/>
</dbReference>
<dbReference type="RefSeq" id="WP_062284453.1">
    <property type="nucleotide sequence ID" value="NZ_LTBC01000007.1"/>
</dbReference>
<dbReference type="AlphaFoldDB" id="A0A151AW74"/>
<dbReference type="PANTHER" id="PTHR42842">
    <property type="entry name" value="FAD/NAD(P)-BINDING OXIDOREDUCTASE"/>
    <property type="match status" value="1"/>
</dbReference>
<feature type="domain" description="FAD-dependent protein C-terminal" evidence="1">
    <location>
        <begin position="282"/>
        <end position="478"/>
    </location>
</feature>
<gene>
    <name evidence="2" type="ORF">MOMUL_19430</name>
</gene>